<dbReference type="InterPro" id="IPR006121">
    <property type="entry name" value="HMA_dom"/>
</dbReference>
<dbReference type="EMBL" id="JAOQAZ010000004">
    <property type="protein sequence ID" value="KAJ4267027.1"/>
    <property type="molecule type" value="Genomic_DNA"/>
</dbReference>
<dbReference type="PRINTS" id="PR00943">
    <property type="entry name" value="CUATPASE"/>
</dbReference>
<evidence type="ECO:0000259" key="5">
    <source>
        <dbReference type="PROSITE" id="PS50846"/>
    </source>
</evidence>
<dbReference type="CDD" id="cd00371">
    <property type="entry name" value="HMA"/>
    <property type="match status" value="1"/>
</dbReference>
<dbReference type="InterPro" id="IPR008250">
    <property type="entry name" value="ATPase_P-typ_transduc_dom_A_sf"/>
</dbReference>
<keyword evidence="4" id="KW-0732">Signal</keyword>
<dbReference type="SUPFAM" id="SSF81653">
    <property type="entry name" value="Calcium ATPase, transduction domain A"/>
    <property type="match status" value="1"/>
</dbReference>
<feature type="transmembrane region" description="Helical" evidence="3">
    <location>
        <begin position="242"/>
        <end position="261"/>
    </location>
</feature>
<proteinExistence type="predicted"/>
<keyword evidence="2" id="KW-1278">Translocase</keyword>
<evidence type="ECO:0000256" key="2">
    <source>
        <dbReference type="ARBA" id="ARBA00022967"/>
    </source>
</evidence>
<dbReference type="InterPro" id="IPR059000">
    <property type="entry name" value="ATPase_P-type_domA"/>
</dbReference>
<keyword evidence="1" id="KW-0479">Metal-binding</keyword>
<keyword evidence="3" id="KW-1133">Transmembrane helix</keyword>
<dbReference type="PANTHER" id="PTHR43520">
    <property type="entry name" value="ATP7, ISOFORM B"/>
    <property type="match status" value="1"/>
</dbReference>
<dbReference type="GO" id="GO:0016020">
    <property type="term" value="C:membrane"/>
    <property type="evidence" value="ECO:0007669"/>
    <property type="project" value="TreeGrafter"/>
</dbReference>
<dbReference type="PANTHER" id="PTHR43520:SF8">
    <property type="entry name" value="P-TYPE CU(+) TRANSPORTER"/>
    <property type="match status" value="1"/>
</dbReference>
<dbReference type="GO" id="GO:0055070">
    <property type="term" value="P:copper ion homeostasis"/>
    <property type="evidence" value="ECO:0007669"/>
    <property type="project" value="TreeGrafter"/>
</dbReference>
<protein>
    <recommendedName>
        <fullName evidence="5">HMA domain-containing protein</fullName>
    </recommendedName>
</protein>
<sequence>MACCYIAAFCISQLVKACQFLDADATIRYNEDEPDQHYLDTEAKHGIHSGSEVENKAIILSLSGLTCAACSTSVESALGKHPDVDQVRVSLALQQATVIGNTTNIDKDSIRKVVLDLGYEAELGPRSPQEIINVLKSKEEIARLKSSFSQLAGCAGVVQVVGSLFSKFENRLPLPVLWATHLFCASLTLFAQYHYISWIHISGWKWLGGGRPNMDTLISSSISLGTLFSFVDLLGRGPIDSTLYYVTVIGLALVVVSGRYLETMSRRTASEDLIRVYKPLLENRYTRMYSTGQFVPQSFLRPSDTIVIEPFATIPCDCYITLGSSSVNQAVVTGESVPVKKSVGDFLLGGTRNLGNEMVATVHKEQARSFYAELVRGAVEATGSKSEDDQALDIATKNFVLCVISLAILAPLKELSFVQ</sequence>
<dbReference type="PROSITE" id="PS50846">
    <property type="entry name" value="HMA_2"/>
    <property type="match status" value="1"/>
</dbReference>
<keyword evidence="7" id="KW-1185">Reference proteome</keyword>
<dbReference type="PROSITE" id="PS01047">
    <property type="entry name" value="HMA_1"/>
    <property type="match status" value="1"/>
</dbReference>
<evidence type="ECO:0000313" key="7">
    <source>
        <dbReference type="Proteomes" id="UP001152049"/>
    </source>
</evidence>
<dbReference type="AlphaFoldDB" id="A0A9W8S753"/>
<evidence type="ECO:0000256" key="4">
    <source>
        <dbReference type="SAM" id="SignalP"/>
    </source>
</evidence>
<keyword evidence="3" id="KW-0812">Transmembrane</keyword>
<dbReference type="Proteomes" id="UP001152049">
    <property type="component" value="Unassembled WGS sequence"/>
</dbReference>
<dbReference type="SUPFAM" id="SSF55008">
    <property type="entry name" value="HMA, heavy metal-associated domain"/>
    <property type="match status" value="1"/>
</dbReference>
<evidence type="ECO:0000256" key="1">
    <source>
        <dbReference type="ARBA" id="ARBA00022723"/>
    </source>
</evidence>
<accession>A0A9W8S753</accession>
<evidence type="ECO:0000313" key="6">
    <source>
        <dbReference type="EMBL" id="KAJ4267027.1"/>
    </source>
</evidence>
<dbReference type="InterPro" id="IPR036163">
    <property type="entry name" value="HMA_dom_sf"/>
</dbReference>
<dbReference type="Pfam" id="PF00122">
    <property type="entry name" value="E1-E2_ATPase"/>
    <property type="match status" value="1"/>
</dbReference>
<reference evidence="6" key="1">
    <citation type="submission" date="2022-09" db="EMBL/GenBank/DDBJ databases">
        <title>Fusarium specimens isolated from Avocado Roots.</title>
        <authorList>
            <person name="Stajich J."/>
            <person name="Roper C."/>
            <person name="Heimlech-Rivalta G."/>
        </authorList>
    </citation>
    <scope>NUCLEOTIDE SEQUENCE</scope>
    <source>
        <strain evidence="6">CF00136</strain>
    </source>
</reference>
<dbReference type="FunFam" id="3.30.70.100:FF:000001">
    <property type="entry name" value="ATPase copper transporting beta"/>
    <property type="match status" value="1"/>
</dbReference>
<dbReference type="GO" id="GO:0043682">
    <property type="term" value="F:P-type divalent copper transporter activity"/>
    <property type="evidence" value="ECO:0007669"/>
    <property type="project" value="TreeGrafter"/>
</dbReference>
<dbReference type="GO" id="GO:0005507">
    <property type="term" value="F:copper ion binding"/>
    <property type="evidence" value="ECO:0007669"/>
    <property type="project" value="TreeGrafter"/>
</dbReference>
<dbReference type="Pfam" id="PF00403">
    <property type="entry name" value="HMA"/>
    <property type="match status" value="1"/>
</dbReference>
<feature type="domain" description="HMA" evidence="5">
    <location>
        <begin position="56"/>
        <end position="122"/>
    </location>
</feature>
<dbReference type="InterPro" id="IPR017969">
    <property type="entry name" value="Heavy-metal-associated_CS"/>
</dbReference>
<feature type="signal peptide" evidence="4">
    <location>
        <begin position="1"/>
        <end position="17"/>
    </location>
</feature>
<feature type="chain" id="PRO_5040724699" description="HMA domain-containing protein" evidence="4">
    <location>
        <begin position="18"/>
        <end position="419"/>
    </location>
</feature>
<feature type="transmembrane region" description="Helical" evidence="3">
    <location>
        <begin position="176"/>
        <end position="196"/>
    </location>
</feature>
<comment type="caution">
    <text evidence="6">The sequence shown here is derived from an EMBL/GenBank/DDBJ whole genome shotgun (WGS) entry which is preliminary data.</text>
</comment>
<gene>
    <name evidence="6" type="ORF">NW762_003125</name>
</gene>
<organism evidence="6 7">
    <name type="scientific">Fusarium torreyae</name>
    <dbReference type="NCBI Taxonomy" id="1237075"/>
    <lineage>
        <taxon>Eukaryota</taxon>
        <taxon>Fungi</taxon>
        <taxon>Dikarya</taxon>
        <taxon>Ascomycota</taxon>
        <taxon>Pezizomycotina</taxon>
        <taxon>Sordariomycetes</taxon>
        <taxon>Hypocreomycetidae</taxon>
        <taxon>Hypocreales</taxon>
        <taxon>Nectriaceae</taxon>
        <taxon>Fusarium</taxon>
    </lineage>
</organism>
<dbReference type="OrthoDB" id="432719at2759"/>
<evidence type="ECO:0000256" key="3">
    <source>
        <dbReference type="SAM" id="Phobius"/>
    </source>
</evidence>
<keyword evidence="3" id="KW-0472">Membrane</keyword>
<dbReference type="Gene3D" id="3.30.70.100">
    <property type="match status" value="1"/>
</dbReference>
<dbReference type="Gene3D" id="2.70.150.10">
    <property type="entry name" value="Calcium-transporting ATPase, cytoplasmic transduction domain A"/>
    <property type="match status" value="1"/>
</dbReference>
<name>A0A9W8S753_9HYPO</name>